<dbReference type="Proteomes" id="UP000321595">
    <property type="component" value="Chromosome"/>
</dbReference>
<evidence type="ECO:0000313" key="2">
    <source>
        <dbReference type="Proteomes" id="UP000321595"/>
    </source>
</evidence>
<dbReference type="AlphaFoldDB" id="A0A5B8XS33"/>
<accession>A0A5B8XS33</accession>
<reference evidence="1 2" key="1">
    <citation type="submission" date="2019-08" db="EMBL/GenBank/DDBJ databases">
        <authorList>
            <person name="Liang Q."/>
        </authorList>
    </citation>
    <scope>NUCLEOTIDE SEQUENCE [LARGE SCALE GENOMIC DNA]</scope>
    <source>
        <strain evidence="1 2">V1718</strain>
    </source>
</reference>
<evidence type="ECO:0000313" key="1">
    <source>
        <dbReference type="EMBL" id="QED26843.1"/>
    </source>
</evidence>
<dbReference type="KEGG" id="bbae:FRD01_06230"/>
<protein>
    <submittedName>
        <fullName evidence="1">DUF1588 domain-containing protein</fullName>
    </submittedName>
</protein>
<dbReference type="EMBL" id="CP042467">
    <property type="protein sequence ID" value="QED26843.1"/>
    <property type="molecule type" value="Genomic_DNA"/>
</dbReference>
<keyword evidence="2" id="KW-1185">Reference proteome</keyword>
<gene>
    <name evidence="1" type="ORF">FRD01_06230</name>
</gene>
<sequence>MPESRRSIVLAYDLHHMRADIESYEERHPMKAHTEKQNLAFLVLTAAILFAAPGCEKGVFSLEMEAEEFTLPGKADTVNPGDPTGPQTCTPDDRFFLREVWAPVLEGQCAACHSSQGLAKDTDLVLYNAGWGNYLQNNLQVVKDLARTKRDGESVLLLKATGRISHGGGQLMEVGDENYQRLQAFITRAESDTQCEVANDDEFFQDVEFLDYDQTLRKAALSLVGRAPTQEEYEAAMNSGVDEVLDSMMTEEAFYVRLKESFNDVLHTDMYNRNEAAVDLLDDDIYPNRDWYSNIGDENARNQARARTNTAIAREPLEIVAHVVREDRPFTEILTADYTLVNPYSARSFGLVDGDGNCTTGEDCTLSFADMNDPNEMKEAAIPGIPHAGVLTTTSFLNRYPTTETNRNRTRSGYYYLFFLATDVLRLADRPTDPTLADSSQNPTLFDAQCTVCHEVIDPIAGAFQNWDEQGRYNPRDSGWYTDMLPPGIEREILGQSNNPESLSWLAQRTTADPRFIVSAVEHGYRMLTGDEPLRYPQDPTTASYAAEFHAYEVQYNFFKQVGLKFVESNYNFKTIIKELVKSPYYRAEDAAASIDGMRQLELKSMGTSRLLSPEQLHRKIESLLGRSWRVNNRDLLLDNREFRLLYGGIDSQAILKRMKDPSALASSIARRMGNEMSCLAGPNDFSLDPSERLLFPHVSPDDTLETNEAAIRQNIQHLHFHLLGEKVDVNSEDVDHALSLFRDVVNDGLTNDYGDGLPNMCRSNGVNNDPNYTIRGWMAVLSYMLTDYAFLYE</sequence>
<name>A0A5B8XS33_9DELT</name>
<proteinExistence type="predicted"/>
<organism evidence="1 2">
    <name type="scientific">Microvenator marinus</name>
    <dbReference type="NCBI Taxonomy" id="2600177"/>
    <lineage>
        <taxon>Bacteria</taxon>
        <taxon>Deltaproteobacteria</taxon>
        <taxon>Bradymonadales</taxon>
        <taxon>Microvenatoraceae</taxon>
        <taxon>Microvenator</taxon>
    </lineage>
</organism>
<dbReference type="OrthoDB" id="9785394at2"/>